<dbReference type="Proteomes" id="UP000735302">
    <property type="component" value="Unassembled WGS sequence"/>
</dbReference>
<gene>
    <name evidence="1" type="ORF">PoB_005408800</name>
</gene>
<proteinExistence type="predicted"/>
<protein>
    <submittedName>
        <fullName evidence="1">Uncharacterized protein</fullName>
    </submittedName>
</protein>
<name>A0AAV4C9B6_9GAST</name>
<evidence type="ECO:0000313" key="2">
    <source>
        <dbReference type="Proteomes" id="UP000735302"/>
    </source>
</evidence>
<sequence length="93" mass="10220">MISPSQILGIKTNLGDIGLGGAPEIEAETKKITSSFRNDSENAVKTSKSLLGTDCDSDDIPIMCKFEIKFKTPRKAKDNPKFKMDLLKSDNKN</sequence>
<dbReference type="EMBL" id="BLXT01005934">
    <property type="protein sequence ID" value="GFO27583.1"/>
    <property type="molecule type" value="Genomic_DNA"/>
</dbReference>
<comment type="caution">
    <text evidence="1">The sequence shown here is derived from an EMBL/GenBank/DDBJ whole genome shotgun (WGS) entry which is preliminary data.</text>
</comment>
<evidence type="ECO:0000313" key="1">
    <source>
        <dbReference type="EMBL" id="GFO27583.1"/>
    </source>
</evidence>
<dbReference type="AlphaFoldDB" id="A0AAV4C9B6"/>
<organism evidence="1 2">
    <name type="scientific">Plakobranchus ocellatus</name>
    <dbReference type="NCBI Taxonomy" id="259542"/>
    <lineage>
        <taxon>Eukaryota</taxon>
        <taxon>Metazoa</taxon>
        <taxon>Spiralia</taxon>
        <taxon>Lophotrochozoa</taxon>
        <taxon>Mollusca</taxon>
        <taxon>Gastropoda</taxon>
        <taxon>Heterobranchia</taxon>
        <taxon>Euthyneura</taxon>
        <taxon>Panpulmonata</taxon>
        <taxon>Sacoglossa</taxon>
        <taxon>Placobranchoidea</taxon>
        <taxon>Plakobranchidae</taxon>
        <taxon>Plakobranchus</taxon>
    </lineage>
</organism>
<keyword evidence="2" id="KW-1185">Reference proteome</keyword>
<reference evidence="1 2" key="1">
    <citation type="journal article" date="2021" name="Elife">
        <title>Chloroplast acquisition without the gene transfer in kleptoplastic sea slugs, Plakobranchus ocellatus.</title>
        <authorList>
            <person name="Maeda T."/>
            <person name="Takahashi S."/>
            <person name="Yoshida T."/>
            <person name="Shimamura S."/>
            <person name="Takaki Y."/>
            <person name="Nagai Y."/>
            <person name="Toyoda A."/>
            <person name="Suzuki Y."/>
            <person name="Arimoto A."/>
            <person name="Ishii H."/>
            <person name="Satoh N."/>
            <person name="Nishiyama T."/>
            <person name="Hasebe M."/>
            <person name="Maruyama T."/>
            <person name="Minagawa J."/>
            <person name="Obokata J."/>
            <person name="Shigenobu S."/>
        </authorList>
    </citation>
    <scope>NUCLEOTIDE SEQUENCE [LARGE SCALE GENOMIC DNA]</scope>
</reference>
<accession>A0AAV4C9B6</accession>